<feature type="transmembrane region" description="Helical" evidence="1">
    <location>
        <begin position="308"/>
        <end position="330"/>
    </location>
</feature>
<dbReference type="AlphaFoldDB" id="A0A6V8KBC7"/>
<feature type="transmembrane region" description="Helical" evidence="1">
    <location>
        <begin position="520"/>
        <end position="539"/>
    </location>
</feature>
<keyword evidence="1" id="KW-0472">Membrane</keyword>
<reference evidence="2 3" key="2">
    <citation type="submission" date="2020-03" db="EMBL/GenBank/DDBJ databases">
        <authorList>
            <person name="Ichikawa N."/>
            <person name="Kimura A."/>
            <person name="Kitahashi Y."/>
            <person name="Uohara A."/>
        </authorList>
    </citation>
    <scope>NUCLEOTIDE SEQUENCE [LARGE SCALE GENOMIC DNA]</scope>
    <source>
        <strain evidence="2 3">NBRC 108639</strain>
    </source>
</reference>
<feature type="transmembrane region" description="Helical" evidence="1">
    <location>
        <begin position="225"/>
        <end position="246"/>
    </location>
</feature>
<dbReference type="RefSeq" id="WP_173063217.1">
    <property type="nucleotide sequence ID" value="NZ_BAABGO010000010.1"/>
</dbReference>
<organism evidence="2 3">
    <name type="scientific">Phytohabitans houttuyneae</name>
    <dbReference type="NCBI Taxonomy" id="1076126"/>
    <lineage>
        <taxon>Bacteria</taxon>
        <taxon>Bacillati</taxon>
        <taxon>Actinomycetota</taxon>
        <taxon>Actinomycetes</taxon>
        <taxon>Micromonosporales</taxon>
        <taxon>Micromonosporaceae</taxon>
    </lineage>
</organism>
<feature type="transmembrane region" description="Helical" evidence="1">
    <location>
        <begin position="185"/>
        <end position="205"/>
    </location>
</feature>
<dbReference type="EMBL" id="BLPF01000002">
    <property type="protein sequence ID" value="GFJ82542.1"/>
    <property type="molecule type" value="Genomic_DNA"/>
</dbReference>
<sequence>MDELERRYRRLMRAYPAGYRREREEEIVATLLDAAPPGRSRPTAADAADILVAGVRTRFGALGTGEPGLALRTAAPVALAVAAGIALLGLLRDSEATAGHPSPFRPALPAYLAWLLAVAGRVALPAVLAWVLSGIALLGTLAALAAMPWTWSSPSPGWSLVLLALLGAVAVLGGGERISGRERGVLAAGAVLSAAVLGGSALVVPDRSGERWFASDWAVLSAYQSPVEAVAAATLALLLAGMAIVARRRGRHWRVATLILLAATGWLLVPSFSGGGERLVRGAVIVLSVAAAIWVPRRTAGSGAPAEVLRTPAVLALGTAAGLAAAALVIRPQEYYSCSGGPGGVASDCVRMQQWITQGRPAYVAWLAAMLAWAVLPRLAGRIAVAVAVVATPAVLWPQQWDNPAPDNVMPLTLSALGIVTLLCSAGPARRADRWGVLAAAAGMYLLPMVLTLLLQPGYFTALPGPWFPVAFVPFTVALATGWWVAGRTSGATSALAVAAAALSAAWAVVVAFEVGRYPVVAALLAAAAAVAVLLRALARPEEHVPTALSSAPT</sequence>
<feature type="transmembrane region" description="Helical" evidence="1">
    <location>
        <begin position="492"/>
        <end position="513"/>
    </location>
</feature>
<evidence type="ECO:0000313" key="2">
    <source>
        <dbReference type="EMBL" id="GFJ82542.1"/>
    </source>
</evidence>
<keyword evidence="1" id="KW-0812">Transmembrane</keyword>
<dbReference type="Proteomes" id="UP000482800">
    <property type="component" value="Unassembled WGS sequence"/>
</dbReference>
<name>A0A6V8KBC7_9ACTN</name>
<feature type="transmembrane region" description="Helical" evidence="1">
    <location>
        <begin position="253"/>
        <end position="273"/>
    </location>
</feature>
<reference evidence="2 3" key="1">
    <citation type="submission" date="2020-03" db="EMBL/GenBank/DDBJ databases">
        <title>Whole genome shotgun sequence of Phytohabitans houttuyneae NBRC 108639.</title>
        <authorList>
            <person name="Komaki H."/>
            <person name="Tamura T."/>
        </authorList>
    </citation>
    <scope>NUCLEOTIDE SEQUENCE [LARGE SCALE GENOMIC DNA]</scope>
    <source>
        <strain evidence="2 3">NBRC 108639</strain>
    </source>
</reference>
<gene>
    <name evidence="2" type="ORF">Phou_067220</name>
</gene>
<protein>
    <submittedName>
        <fullName evidence="2">Uncharacterized protein</fullName>
    </submittedName>
</protein>
<keyword evidence="1" id="KW-1133">Transmembrane helix</keyword>
<keyword evidence="3" id="KW-1185">Reference proteome</keyword>
<feature type="transmembrane region" description="Helical" evidence="1">
    <location>
        <begin position="127"/>
        <end position="151"/>
    </location>
</feature>
<feature type="transmembrane region" description="Helical" evidence="1">
    <location>
        <begin position="467"/>
        <end position="486"/>
    </location>
</feature>
<feature type="transmembrane region" description="Helical" evidence="1">
    <location>
        <begin position="409"/>
        <end position="429"/>
    </location>
</feature>
<comment type="caution">
    <text evidence="2">The sequence shown here is derived from an EMBL/GenBank/DDBJ whole genome shotgun (WGS) entry which is preliminary data.</text>
</comment>
<evidence type="ECO:0000313" key="3">
    <source>
        <dbReference type="Proteomes" id="UP000482800"/>
    </source>
</evidence>
<feature type="transmembrane region" description="Helical" evidence="1">
    <location>
        <begin position="435"/>
        <end position="455"/>
    </location>
</feature>
<evidence type="ECO:0000256" key="1">
    <source>
        <dbReference type="SAM" id="Phobius"/>
    </source>
</evidence>
<feature type="transmembrane region" description="Helical" evidence="1">
    <location>
        <begin position="279"/>
        <end position="296"/>
    </location>
</feature>
<proteinExistence type="predicted"/>
<feature type="transmembrane region" description="Helical" evidence="1">
    <location>
        <begin position="69"/>
        <end position="91"/>
    </location>
</feature>
<feature type="transmembrane region" description="Helical" evidence="1">
    <location>
        <begin position="157"/>
        <end position="173"/>
    </location>
</feature>
<accession>A0A6V8KBC7</accession>
<feature type="transmembrane region" description="Helical" evidence="1">
    <location>
        <begin position="379"/>
        <end position="397"/>
    </location>
</feature>